<feature type="transmembrane region" description="Helical" evidence="6">
    <location>
        <begin position="12"/>
        <end position="35"/>
    </location>
</feature>
<organism evidence="8 9">
    <name type="scientific">Roseovarius aestuarii</name>
    <dbReference type="NCBI Taxonomy" id="475083"/>
    <lineage>
        <taxon>Bacteria</taxon>
        <taxon>Pseudomonadati</taxon>
        <taxon>Pseudomonadota</taxon>
        <taxon>Alphaproteobacteria</taxon>
        <taxon>Rhodobacterales</taxon>
        <taxon>Roseobacteraceae</taxon>
        <taxon>Roseovarius</taxon>
    </lineage>
</organism>
<feature type="transmembrane region" description="Helical" evidence="6">
    <location>
        <begin position="180"/>
        <end position="202"/>
    </location>
</feature>
<gene>
    <name evidence="8" type="primary">ribN_5</name>
    <name evidence="8" type="ORF">ROA7745_02055</name>
</gene>
<protein>
    <submittedName>
        <fullName evidence="8">Riboflavin transporter</fullName>
    </submittedName>
</protein>
<dbReference type="Proteomes" id="UP000193224">
    <property type="component" value="Unassembled WGS sequence"/>
</dbReference>
<dbReference type="GO" id="GO:0016020">
    <property type="term" value="C:membrane"/>
    <property type="evidence" value="ECO:0007669"/>
    <property type="project" value="UniProtKB-SubCell"/>
</dbReference>
<dbReference type="EMBL" id="FWXB01000006">
    <property type="protein sequence ID" value="SMC12232.1"/>
    <property type="molecule type" value="Genomic_DNA"/>
</dbReference>
<evidence type="ECO:0000259" key="7">
    <source>
        <dbReference type="Pfam" id="PF00892"/>
    </source>
</evidence>
<accession>A0A1X7BRG9</accession>
<comment type="similarity">
    <text evidence="2">Belongs to the drug/metabolite transporter (DMT) superfamily. 10 TMS drug/metabolite exporter (DME) (TC 2.A.7.3) family.</text>
</comment>
<dbReference type="InterPro" id="IPR037185">
    <property type="entry name" value="EmrE-like"/>
</dbReference>
<feature type="transmembrane region" description="Helical" evidence="6">
    <location>
        <begin position="41"/>
        <end position="60"/>
    </location>
</feature>
<feature type="domain" description="EamA" evidence="7">
    <location>
        <begin position="13"/>
        <end position="140"/>
    </location>
</feature>
<evidence type="ECO:0000313" key="9">
    <source>
        <dbReference type="Proteomes" id="UP000193224"/>
    </source>
</evidence>
<dbReference type="AlphaFoldDB" id="A0A1X7BRG9"/>
<keyword evidence="3 6" id="KW-0812">Transmembrane</keyword>
<sequence length="312" mass="33546">MMPTLPSERTMTSGIITIILTVFAMALTDAFVKYASSDMTLWQIYVCRSCLALPVLVLLAKGRIRPMAIGWVSLRSLMLVAMYLAIYAAIPVLDLSVIAATLYTAPLFIVLLSALFLKEQIRLAHWCAVGIGFVGVLVVVQPRGEDFTSLSLIPVIAAFLYASAAVLTRAKCVAEAPVTLAISLNMALVICGALVSLGLWLFPVTDADRYLFLLGTWSPLNAATLGVLAIMAALIIGVTLGVARAYQSPRPQVIAIFDYAYLIFAAFWGFVFFGELPDKFTIGGIALIALAGLMILNTDSPEAKTDQRSNTA</sequence>
<keyword evidence="9" id="KW-1185">Reference proteome</keyword>
<evidence type="ECO:0000313" key="8">
    <source>
        <dbReference type="EMBL" id="SMC12232.1"/>
    </source>
</evidence>
<evidence type="ECO:0000256" key="5">
    <source>
        <dbReference type="ARBA" id="ARBA00023136"/>
    </source>
</evidence>
<feature type="transmembrane region" description="Helical" evidence="6">
    <location>
        <begin position="222"/>
        <end position="243"/>
    </location>
</feature>
<comment type="subcellular location">
    <subcellularLocation>
        <location evidence="1">Membrane</location>
        <topology evidence="1">Multi-pass membrane protein</topology>
    </subcellularLocation>
</comment>
<evidence type="ECO:0000256" key="3">
    <source>
        <dbReference type="ARBA" id="ARBA00022692"/>
    </source>
</evidence>
<dbReference type="Pfam" id="PF00892">
    <property type="entry name" value="EamA"/>
    <property type="match status" value="1"/>
</dbReference>
<dbReference type="PANTHER" id="PTHR22911">
    <property type="entry name" value="ACYL-MALONYL CONDENSING ENZYME-RELATED"/>
    <property type="match status" value="1"/>
</dbReference>
<dbReference type="PANTHER" id="PTHR22911:SF6">
    <property type="entry name" value="SOLUTE CARRIER FAMILY 35 MEMBER G1"/>
    <property type="match status" value="1"/>
</dbReference>
<feature type="transmembrane region" description="Helical" evidence="6">
    <location>
        <begin position="123"/>
        <end position="141"/>
    </location>
</feature>
<dbReference type="RefSeq" id="WP_223412921.1">
    <property type="nucleotide sequence ID" value="NZ_FWXB01000006.1"/>
</dbReference>
<evidence type="ECO:0000256" key="6">
    <source>
        <dbReference type="SAM" id="Phobius"/>
    </source>
</evidence>
<feature type="transmembrane region" description="Helical" evidence="6">
    <location>
        <begin position="280"/>
        <end position="298"/>
    </location>
</feature>
<proteinExistence type="inferred from homology"/>
<dbReference type="InterPro" id="IPR000620">
    <property type="entry name" value="EamA_dom"/>
</dbReference>
<keyword evidence="5 6" id="KW-0472">Membrane</keyword>
<feature type="transmembrane region" description="Helical" evidence="6">
    <location>
        <begin position="147"/>
        <end position="168"/>
    </location>
</feature>
<evidence type="ECO:0000256" key="4">
    <source>
        <dbReference type="ARBA" id="ARBA00022989"/>
    </source>
</evidence>
<reference evidence="8 9" key="1">
    <citation type="submission" date="2017-03" db="EMBL/GenBank/DDBJ databases">
        <authorList>
            <person name="Afonso C.L."/>
            <person name="Miller P.J."/>
            <person name="Scott M.A."/>
            <person name="Spackman E."/>
            <person name="Goraichik I."/>
            <person name="Dimitrov K.M."/>
            <person name="Suarez D.L."/>
            <person name="Swayne D.E."/>
        </authorList>
    </citation>
    <scope>NUCLEOTIDE SEQUENCE [LARGE SCALE GENOMIC DNA]</scope>
    <source>
        <strain evidence="8 9">CECT 7745</strain>
    </source>
</reference>
<name>A0A1X7BRG9_9RHOB</name>
<feature type="transmembrane region" description="Helical" evidence="6">
    <location>
        <begin position="255"/>
        <end position="274"/>
    </location>
</feature>
<keyword evidence="4 6" id="KW-1133">Transmembrane helix</keyword>
<feature type="transmembrane region" description="Helical" evidence="6">
    <location>
        <begin position="96"/>
        <end position="116"/>
    </location>
</feature>
<evidence type="ECO:0000256" key="1">
    <source>
        <dbReference type="ARBA" id="ARBA00004141"/>
    </source>
</evidence>
<evidence type="ECO:0000256" key="2">
    <source>
        <dbReference type="ARBA" id="ARBA00009853"/>
    </source>
</evidence>
<dbReference type="SUPFAM" id="SSF103481">
    <property type="entry name" value="Multidrug resistance efflux transporter EmrE"/>
    <property type="match status" value="2"/>
</dbReference>
<feature type="transmembrane region" description="Helical" evidence="6">
    <location>
        <begin position="72"/>
        <end position="90"/>
    </location>
</feature>